<feature type="compositionally biased region" description="Low complexity" evidence="1">
    <location>
        <begin position="95"/>
        <end position="112"/>
    </location>
</feature>
<dbReference type="Proteomes" id="UP000236161">
    <property type="component" value="Unassembled WGS sequence"/>
</dbReference>
<feature type="region of interest" description="Disordered" evidence="1">
    <location>
        <begin position="90"/>
        <end position="119"/>
    </location>
</feature>
<evidence type="ECO:0000313" key="3">
    <source>
        <dbReference type="Proteomes" id="UP000236161"/>
    </source>
</evidence>
<accession>A0A2I0AKK5</accession>
<evidence type="ECO:0000256" key="1">
    <source>
        <dbReference type="SAM" id="MobiDB-lite"/>
    </source>
</evidence>
<sequence length="246" mass="26719">MKRLKRNTKGGEHLKFLSIFPLQGFCKFFIFSSLLSSLSTADPAPGQEREEDEISLTRCPPLALPKELIGCSLSGCSLSVACFCASTGDRKLRNRPSASSSRSSLGVPSPSLAPARQQEREIEQSVLRLSLSLFDSPARATPRPPVAYSCCPSLALRVNERERERDLRRRSCASISPSTPPRRATPRPPVACSCASTRNKVKAAQINQSGEAGQSAGQPAFLIFPLTLYSLYLPSRVLSSVFALYG</sequence>
<feature type="region of interest" description="Disordered" evidence="1">
    <location>
        <begin position="169"/>
        <end position="190"/>
    </location>
</feature>
<protein>
    <submittedName>
        <fullName evidence="2">Uncharacterized protein</fullName>
    </submittedName>
</protein>
<dbReference type="EMBL" id="KZ451975">
    <property type="protein sequence ID" value="PKA56045.1"/>
    <property type="molecule type" value="Genomic_DNA"/>
</dbReference>
<proteinExistence type="predicted"/>
<name>A0A2I0AKK5_9ASPA</name>
<evidence type="ECO:0000313" key="2">
    <source>
        <dbReference type="EMBL" id="PKA56045.1"/>
    </source>
</evidence>
<organism evidence="2 3">
    <name type="scientific">Apostasia shenzhenica</name>
    <dbReference type="NCBI Taxonomy" id="1088818"/>
    <lineage>
        <taxon>Eukaryota</taxon>
        <taxon>Viridiplantae</taxon>
        <taxon>Streptophyta</taxon>
        <taxon>Embryophyta</taxon>
        <taxon>Tracheophyta</taxon>
        <taxon>Spermatophyta</taxon>
        <taxon>Magnoliopsida</taxon>
        <taxon>Liliopsida</taxon>
        <taxon>Asparagales</taxon>
        <taxon>Orchidaceae</taxon>
        <taxon>Apostasioideae</taxon>
        <taxon>Apostasia</taxon>
    </lineage>
</organism>
<keyword evidence="3" id="KW-1185">Reference proteome</keyword>
<reference evidence="2 3" key="1">
    <citation type="journal article" date="2017" name="Nature">
        <title>The Apostasia genome and the evolution of orchids.</title>
        <authorList>
            <person name="Zhang G.Q."/>
            <person name="Liu K.W."/>
            <person name="Li Z."/>
            <person name="Lohaus R."/>
            <person name="Hsiao Y.Y."/>
            <person name="Niu S.C."/>
            <person name="Wang J.Y."/>
            <person name="Lin Y.C."/>
            <person name="Xu Q."/>
            <person name="Chen L.J."/>
            <person name="Yoshida K."/>
            <person name="Fujiwara S."/>
            <person name="Wang Z.W."/>
            <person name="Zhang Y.Q."/>
            <person name="Mitsuda N."/>
            <person name="Wang M."/>
            <person name="Liu G.H."/>
            <person name="Pecoraro L."/>
            <person name="Huang H.X."/>
            <person name="Xiao X.J."/>
            <person name="Lin M."/>
            <person name="Wu X.Y."/>
            <person name="Wu W.L."/>
            <person name="Chen Y.Y."/>
            <person name="Chang S.B."/>
            <person name="Sakamoto S."/>
            <person name="Ohme-Takagi M."/>
            <person name="Yagi M."/>
            <person name="Zeng S.J."/>
            <person name="Shen C.Y."/>
            <person name="Yeh C.M."/>
            <person name="Luo Y.B."/>
            <person name="Tsai W.C."/>
            <person name="Van de Peer Y."/>
            <person name="Liu Z.J."/>
        </authorList>
    </citation>
    <scope>NUCLEOTIDE SEQUENCE [LARGE SCALE GENOMIC DNA]</scope>
    <source>
        <strain evidence="3">cv. Shenzhen</strain>
        <tissue evidence="2">Stem</tissue>
    </source>
</reference>
<gene>
    <name evidence="2" type="ORF">AXF42_Ash015530</name>
</gene>
<dbReference type="AlphaFoldDB" id="A0A2I0AKK5"/>